<organism evidence="7 8">
    <name type="scientific">Candidatus Colimorpha enterica</name>
    <dbReference type="NCBI Taxonomy" id="3083063"/>
    <lineage>
        <taxon>Bacteria</taxon>
        <taxon>Pseudomonadati</taxon>
        <taxon>Bacteroidota</taxon>
        <taxon>Bacteroidia</taxon>
        <taxon>Bacteroidales</taxon>
        <taxon>Candidatus Colimorpha</taxon>
    </lineage>
</organism>
<dbReference type="EMBL" id="JALEMU010000131">
    <property type="protein sequence ID" value="MCI5756255.1"/>
    <property type="molecule type" value="Genomic_DNA"/>
</dbReference>
<name>A0AAE3K0S5_9BACT</name>
<feature type="transmembrane region" description="Helical" evidence="6">
    <location>
        <begin position="127"/>
        <end position="148"/>
    </location>
</feature>
<feature type="transmembrane region" description="Helical" evidence="6">
    <location>
        <begin position="432"/>
        <end position="452"/>
    </location>
</feature>
<evidence type="ECO:0000256" key="1">
    <source>
        <dbReference type="ARBA" id="ARBA00004651"/>
    </source>
</evidence>
<feature type="transmembrane region" description="Helical" evidence="6">
    <location>
        <begin position="472"/>
        <end position="492"/>
    </location>
</feature>
<evidence type="ECO:0000256" key="6">
    <source>
        <dbReference type="SAM" id="Phobius"/>
    </source>
</evidence>
<keyword evidence="5 6" id="KW-0472">Membrane</keyword>
<evidence type="ECO:0000256" key="5">
    <source>
        <dbReference type="ARBA" id="ARBA00023136"/>
    </source>
</evidence>
<dbReference type="PANTHER" id="PTHR30250">
    <property type="entry name" value="PST FAMILY PREDICTED COLANIC ACID TRANSPORTER"/>
    <property type="match status" value="1"/>
</dbReference>
<reference evidence="7 8" key="1">
    <citation type="submission" date="2022-03" db="EMBL/GenBank/DDBJ databases">
        <title>Metagenome-assembled genomes from swine fecal metagenomes.</title>
        <authorList>
            <person name="Holman D.B."/>
            <person name="Kommadath A."/>
        </authorList>
    </citation>
    <scope>NUCLEOTIDE SEQUENCE [LARGE SCALE GENOMIC DNA]</scope>
    <source>
        <strain evidence="7">SUG147</strain>
    </source>
</reference>
<evidence type="ECO:0000256" key="4">
    <source>
        <dbReference type="ARBA" id="ARBA00022989"/>
    </source>
</evidence>
<evidence type="ECO:0000256" key="2">
    <source>
        <dbReference type="ARBA" id="ARBA00022475"/>
    </source>
</evidence>
<comment type="subcellular location">
    <subcellularLocation>
        <location evidence="1">Cell membrane</location>
        <topology evidence="1">Multi-pass membrane protein</topology>
    </subcellularLocation>
</comment>
<keyword evidence="2" id="KW-1003">Cell membrane</keyword>
<protein>
    <submittedName>
        <fullName evidence="7">Polysaccharide biosynthesis protein</fullName>
    </submittedName>
</protein>
<dbReference type="Pfam" id="PF01943">
    <property type="entry name" value="Polysacc_synt"/>
    <property type="match status" value="1"/>
</dbReference>
<evidence type="ECO:0000256" key="3">
    <source>
        <dbReference type="ARBA" id="ARBA00022692"/>
    </source>
</evidence>
<evidence type="ECO:0000313" key="8">
    <source>
        <dbReference type="Proteomes" id="UP001139365"/>
    </source>
</evidence>
<feature type="transmembrane region" description="Helical" evidence="6">
    <location>
        <begin position="336"/>
        <end position="355"/>
    </location>
</feature>
<feature type="transmembrane region" description="Helical" evidence="6">
    <location>
        <begin position="407"/>
        <end position="426"/>
    </location>
</feature>
<feature type="transmembrane region" description="Helical" evidence="6">
    <location>
        <begin position="160"/>
        <end position="179"/>
    </location>
</feature>
<feature type="transmembrane region" description="Helical" evidence="6">
    <location>
        <begin position="304"/>
        <end position="324"/>
    </location>
</feature>
<dbReference type="GO" id="GO:0005886">
    <property type="term" value="C:plasma membrane"/>
    <property type="evidence" value="ECO:0007669"/>
    <property type="project" value="UniProtKB-SubCell"/>
</dbReference>
<dbReference type="CDD" id="cd13124">
    <property type="entry name" value="MATE_SpoVB_like"/>
    <property type="match status" value="1"/>
</dbReference>
<evidence type="ECO:0000313" key="7">
    <source>
        <dbReference type="EMBL" id="MCI5756255.1"/>
    </source>
</evidence>
<dbReference type="InterPro" id="IPR050833">
    <property type="entry name" value="Poly_Biosynth_Transport"/>
</dbReference>
<feature type="transmembrane region" description="Helical" evidence="6">
    <location>
        <begin position="241"/>
        <end position="265"/>
    </location>
</feature>
<feature type="transmembrane region" description="Helical" evidence="6">
    <location>
        <begin position="12"/>
        <end position="35"/>
    </location>
</feature>
<dbReference type="AlphaFoldDB" id="A0AAE3K0S5"/>
<keyword evidence="3 6" id="KW-0812">Transmembrane</keyword>
<feature type="transmembrane region" description="Helical" evidence="6">
    <location>
        <begin position="95"/>
        <end position="115"/>
    </location>
</feature>
<feature type="transmembrane region" description="Helical" evidence="6">
    <location>
        <begin position="185"/>
        <end position="211"/>
    </location>
</feature>
<dbReference type="PANTHER" id="PTHR30250:SF21">
    <property type="entry name" value="LIPID II FLIPPASE MURJ"/>
    <property type="match status" value="1"/>
</dbReference>
<proteinExistence type="predicted"/>
<dbReference type="Proteomes" id="UP001139365">
    <property type="component" value="Unassembled WGS sequence"/>
</dbReference>
<comment type="caution">
    <text evidence="7">The sequence shown here is derived from an EMBL/GenBank/DDBJ whole genome shotgun (WGS) entry which is preliminary data.</text>
</comment>
<keyword evidence="4 6" id="KW-1133">Transmembrane helix</keyword>
<feature type="transmembrane region" description="Helical" evidence="6">
    <location>
        <begin position="498"/>
        <end position="519"/>
    </location>
</feature>
<feature type="transmembrane region" description="Helical" evidence="6">
    <location>
        <begin position="375"/>
        <end position="395"/>
    </location>
</feature>
<dbReference type="PIRSF" id="PIRSF038958">
    <property type="entry name" value="PG_synth_SpoVB"/>
    <property type="match status" value="1"/>
</dbReference>
<dbReference type="InterPro" id="IPR024923">
    <property type="entry name" value="PG_synth_SpoVB"/>
</dbReference>
<dbReference type="InterPro" id="IPR002797">
    <property type="entry name" value="Polysacc_synth"/>
</dbReference>
<accession>A0AAE3K0S5</accession>
<sequence length="547" mass="59011">MKDKESRSRSRFFGGVVALTLGNLFVKVVGLVLKIPLHGILGDAGMVYYNNAYDIYAWLFTIATTGLPTAISMLISEDRVHGNFREIKKIFRVTLGLFIIIGILGSAIMFFGAPFFERAYKITDSRFCMMAVAPTLFFICVASALRGYFQGFQHMVPTAVSEVIEATGKLALGLLFAGYAVKQGYALHIVAAYAALGLTVGVACGMIYLIATKLLFRPETFEAAVSDSPEDVGRVRGTKKIAFTLMAIAIPITLSSSVQSFSAVIDGMVLSNRLQSAGFSEQATAEMIGNYKTLASPLCNLPPAFIAPVTASIIPLMAASIASGNKKKTRQIMNGALMLTAIIELPCALGMSALSEPILKLLFGDTASSETAAPLLSLLSLAVFFVSLISMTSAFLQAHKFERKPIISMLIGAAVKLISIYIFAAIPEINIYASPISSFLGSFAISAANLYFMKKHIGFVPDFGKMLIRPFASALICALTALLSFGFLRGIVGRNIALFAAIAVAVVVYFFVIFLFRALTREDVMLLPKGAKLCSVLERMHLLKKEE</sequence>
<feature type="transmembrane region" description="Helical" evidence="6">
    <location>
        <begin position="55"/>
        <end position="75"/>
    </location>
</feature>
<gene>
    <name evidence="7" type="ORF">MR241_08195</name>
</gene>